<keyword evidence="1" id="KW-1133">Transmembrane helix</keyword>
<dbReference type="InterPro" id="IPR000620">
    <property type="entry name" value="EamA_dom"/>
</dbReference>
<evidence type="ECO:0000256" key="1">
    <source>
        <dbReference type="SAM" id="Phobius"/>
    </source>
</evidence>
<evidence type="ECO:0000259" key="2">
    <source>
        <dbReference type="Pfam" id="PF00892"/>
    </source>
</evidence>
<dbReference type="EMBL" id="MN740460">
    <property type="protein sequence ID" value="QHU27676.1"/>
    <property type="molecule type" value="Genomic_DNA"/>
</dbReference>
<dbReference type="Pfam" id="PF00892">
    <property type="entry name" value="EamA"/>
    <property type="match status" value="1"/>
</dbReference>
<reference evidence="3" key="1">
    <citation type="journal article" date="2020" name="Nature">
        <title>Giant virus diversity and host interactions through global metagenomics.</title>
        <authorList>
            <person name="Schulz F."/>
            <person name="Roux S."/>
            <person name="Paez-Espino D."/>
            <person name="Jungbluth S."/>
            <person name="Walsh D.A."/>
            <person name="Denef V.J."/>
            <person name="McMahon K.D."/>
            <person name="Konstantinidis K.T."/>
            <person name="Eloe-Fadrosh E.A."/>
            <person name="Kyrpides N.C."/>
            <person name="Woyke T."/>
        </authorList>
    </citation>
    <scope>NUCLEOTIDE SEQUENCE</scope>
    <source>
        <strain evidence="3">GVMAG-M-3300027769-26</strain>
    </source>
</reference>
<feature type="transmembrane region" description="Helical" evidence="1">
    <location>
        <begin position="126"/>
        <end position="144"/>
    </location>
</feature>
<name>A0A6C0L9N1_9ZZZZ</name>
<feature type="domain" description="EamA" evidence="2">
    <location>
        <begin position="7"/>
        <end position="143"/>
    </location>
</feature>
<proteinExistence type="predicted"/>
<organism evidence="3">
    <name type="scientific">viral metagenome</name>
    <dbReference type="NCBI Taxonomy" id="1070528"/>
    <lineage>
        <taxon>unclassified sequences</taxon>
        <taxon>metagenomes</taxon>
        <taxon>organismal metagenomes</taxon>
    </lineage>
</organism>
<feature type="transmembrane region" description="Helical" evidence="1">
    <location>
        <begin position="98"/>
        <end position="120"/>
    </location>
</feature>
<evidence type="ECO:0000313" key="3">
    <source>
        <dbReference type="EMBL" id="QHU27676.1"/>
    </source>
</evidence>
<dbReference type="AlphaFoldDB" id="A0A6C0L9N1"/>
<feature type="transmembrane region" description="Helical" evidence="1">
    <location>
        <begin position="6"/>
        <end position="26"/>
    </location>
</feature>
<feature type="transmembrane region" description="Helical" evidence="1">
    <location>
        <begin position="33"/>
        <end position="54"/>
    </location>
</feature>
<accession>A0A6C0L9N1</accession>
<dbReference type="GO" id="GO:0016020">
    <property type="term" value="C:membrane"/>
    <property type="evidence" value="ECO:0007669"/>
    <property type="project" value="InterPro"/>
</dbReference>
<sequence length="146" mass="16787">MNYYTYLAFVIAFLWGISPVLFKYILSKNIPSYIIILTQASVYFLSSIIYIIIYESDDIYGDIQKNSKYIPFLIVISFFSVYVANVLYIFALDNKANVNIMSLIVSLAPVITLIASFLIFQEILPIKVLIGFFIIFIGLLFIFLPF</sequence>
<keyword evidence="1" id="KW-0472">Membrane</keyword>
<protein>
    <recommendedName>
        <fullName evidence="2">EamA domain-containing protein</fullName>
    </recommendedName>
</protein>
<dbReference type="SUPFAM" id="SSF103481">
    <property type="entry name" value="Multidrug resistance efflux transporter EmrE"/>
    <property type="match status" value="1"/>
</dbReference>
<keyword evidence="1" id="KW-0812">Transmembrane</keyword>
<feature type="transmembrane region" description="Helical" evidence="1">
    <location>
        <begin position="69"/>
        <end position="91"/>
    </location>
</feature>
<dbReference type="InterPro" id="IPR037185">
    <property type="entry name" value="EmrE-like"/>
</dbReference>